<evidence type="ECO:0000256" key="1">
    <source>
        <dbReference type="SAM" id="Coils"/>
    </source>
</evidence>
<comment type="caution">
    <text evidence="3">The sequence shown here is derived from an EMBL/GenBank/DDBJ whole genome shotgun (WGS) entry which is preliminary data.</text>
</comment>
<dbReference type="AlphaFoldDB" id="A0A6G0WZJ3"/>
<dbReference type="Gene3D" id="1.20.5.340">
    <property type="match status" value="1"/>
</dbReference>
<keyword evidence="4" id="KW-1185">Reference proteome</keyword>
<evidence type="ECO:0000256" key="2">
    <source>
        <dbReference type="SAM" id="MobiDB-lite"/>
    </source>
</evidence>
<evidence type="ECO:0000313" key="4">
    <source>
        <dbReference type="Proteomes" id="UP000481153"/>
    </source>
</evidence>
<evidence type="ECO:0000313" key="3">
    <source>
        <dbReference type="EMBL" id="KAF0732926.1"/>
    </source>
</evidence>
<proteinExistence type="predicted"/>
<gene>
    <name evidence="3" type="ORF">Ae201684_010035</name>
</gene>
<keyword evidence="1" id="KW-0175">Coiled coil</keyword>
<reference evidence="3 4" key="1">
    <citation type="submission" date="2019-07" db="EMBL/GenBank/DDBJ databases">
        <title>Genomics analysis of Aphanomyces spp. identifies a new class of oomycete effector associated with host adaptation.</title>
        <authorList>
            <person name="Gaulin E."/>
        </authorList>
    </citation>
    <scope>NUCLEOTIDE SEQUENCE [LARGE SCALE GENOMIC DNA]</scope>
    <source>
        <strain evidence="3 4">ATCC 201684</strain>
    </source>
</reference>
<dbReference type="VEuPathDB" id="FungiDB:AeMF1_010707"/>
<sequence length="664" mass="73961">MASPTPPPLVDVLQKELEAHSSGIRIVLTRMAERIVKMEQRLDDKSSAVASLEDMLRGLTDQVGSLHTTVGDMQQPLQALKSNIQTLAETCIKLETTAVSHQSLLDKQAVGLNALGAKLVESTTTAVTTARQEIEELVLKADTMHDQVLQQIEVTKIDLATKLDDVTKKVEVLDQDMHELKDAIPTPPPLPPVVVLPPETTKIPVNVHTKRLENERRRERGPFTDLRDFQIPDDMQARLEHNVNAIYTRNGIVEPPSPIPGDVNHLQCPEIPLQRLRAVDDSASGVADLRNYFHSRFHALSSLVESSRIESRSQQDALHAIMDQQIERLHAKLKSVNDQVDKLQLVAPPVKPALLLSDELTMGSVPSLRIALLELSRNLHVVRQTKKHMSVDMRRNLDKVIEVLNDAYHAMADDNSSTNLTALTKHTERVARALAFGMQSTIEILTTTDVVSTKELKNTIEHFSESLTCRLETEEDRIEWPQVLASLQLQVEQIKVSHEHAIDTLALRVDKLKQRENQAASGPVSPPSHVQSRHEINERGKLLASFEQDLQTIKLHLQTRDAMLQKLAADVDHTARLVARYLPVAHVEDSKAKQPRQLSSTHKRLQALHPNSPSSSLLAPSGGLSRQSSSLSSLCVQNALKQPIRKRPITPPPPQSTSRENTME</sequence>
<feature type="region of interest" description="Disordered" evidence="2">
    <location>
        <begin position="588"/>
        <end position="664"/>
    </location>
</feature>
<feature type="coiled-coil region" evidence="1">
    <location>
        <begin position="35"/>
        <end position="97"/>
    </location>
</feature>
<organism evidence="3 4">
    <name type="scientific">Aphanomyces euteiches</name>
    <dbReference type="NCBI Taxonomy" id="100861"/>
    <lineage>
        <taxon>Eukaryota</taxon>
        <taxon>Sar</taxon>
        <taxon>Stramenopiles</taxon>
        <taxon>Oomycota</taxon>
        <taxon>Saprolegniomycetes</taxon>
        <taxon>Saprolegniales</taxon>
        <taxon>Verrucalvaceae</taxon>
        <taxon>Aphanomyces</taxon>
    </lineage>
</organism>
<feature type="region of interest" description="Disordered" evidence="2">
    <location>
        <begin position="516"/>
        <end position="535"/>
    </location>
</feature>
<name>A0A6G0WZJ3_9STRA</name>
<dbReference type="EMBL" id="VJMJ01000127">
    <property type="protein sequence ID" value="KAF0732926.1"/>
    <property type="molecule type" value="Genomic_DNA"/>
</dbReference>
<protein>
    <submittedName>
        <fullName evidence="3">Uncharacterized protein</fullName>
    </submittedName>
</protein>
<accession>A0A6G0WZJ3</accession>
<feature type="compositionally biased region" description="Low complexity" evidence="2">
    <location>
        <begin position="612"/>
        <end position="634"/>
    </location>
</feature>
<dbReference type="Proteomes" id="UP000481153">
    <property type="component" value="Unassembled WGS sequence"/>
</dbReference>